<dbReference type="OrthoDB" id="795069at2"/>
<accession>A0A239BIS4</accession>
<name>A0A239BIS4_9FLAO</name>
<evidence type="ECO:0000313" key="2">
    <source>
        <dbReference type="Proteomes" id="UP000198379"/>
    </source>
</evidence>
<dbReference type="Proteomes" id="UP000198379">
    <property type="component" value="Unassembled WGS sequence"/>
</dbReference>
<proteinExistence type="predicted"/>
<organism evidence="1 2">
    <name type="scientific">Dokdonia pacifica</name>
    <dbReference type="NCBI Taxonomy" id="1627892"/>
    <lineage>
        <taxon>Bacteria</taxon>
        <taxon>Pseudomonadati</taxon>
        <taxon>Bacteroidota</taxon>
        <taxon>Flavobacteriia</taxon>
        <taxon>Flavobacteriales</taxon>
        <taxon>Flavobacteriaceae</taxon>
        <taxon>Dokdonia</taxon>
    </lineage>
</organism>
<reference evidence="1 2" key="1">
    <citation type="submission" date="2017-06" db="EMBL/GenBank/DDBJ databases">
        <authorList>
            <person name="Kim H.J."/>
            <person name="Triplett B.A."/>
        </authorList>
    </citation>
    <scope>NUCLEOTIDE SEQUENCE [LARGE SCALE GENOMIC DNA]</scope>
    <source>
        <strain evidence="1 2">DSM 25597</strain>
    </source>
</reference>
<protein>
    <recommendedName>
        <fullName evidence="3">Phage/plasmid replication protein, gene II/X family</fullName>
    </recommendedName>
</protein>
<dbReference type="EMBL" id="FZNY01000006">
    <property type="protein sequence ID" value="SNS07482.1"/>
    <property type="molecule type" value="Genomic_DNA"/>
</dbReference>
<dbReference type="RefSeq" id="WP_089372801.1">
    <property type="nucleotide sequence ID" value="NZ_BMEP01000005.1"/>
</dbReference>
<gene>
    <name evidence="1" type="ORF">SAMN06265376_106188</name>
</gene>
<dbReference type="AlphaFoldDB" id="A0A239BIS4"/>
<sequence>MPVDYIKAKLSPSDSTRTFFERVIVRWDSLERKEVLDSDTGELKKRTIGKYRDLTFSLYESGILIIDGSLHKYSNNGIHNYDVFSYQRLINVLNDLREVFNIDLEKVILLNIEIGLNITTQFKASKIVESILLHKQKLAKYQSINNSEFKRCIHQRYGIKMYDKTLHYLGKPYTDSKGVKQSHKIQGEIFRFEMHHNKMIALNGLGICTLNDLYDSGKLRLALELLCEQWNNLLIYDWTIRKNELTKYNRGVKLNQWSNPVYWNNLSKSHRGNQKKVMQKLMQFHSQNIKLLVMNQLKQMVQNVLQETAVKRYTDTNNNSVPINHSYILLKGTQKRSAIISTHFDIESLVLRRPRIERKAS</sequence>
<keyword evidence="2" id="KW-1185">Reference proteome</keyword>
<evidence type="ECO:0008006" key="3">
    <source>
        <dbReference type="Google" id="ProtNLM"/>
    </source>
</evidence>
<evidence type="ECO:0000313" key="1">
    <source>
        <dbReference type="EMBL" id="SNS07482.1"/>
    </source>
</evidence>